<keyword evidence="5" id="KW-0010">Activator</keyword>
<dbReference type="Pfam" id="PF09197">
    <property type="entry name" value="Rap1-DNA-bind"/>
    <property type="match status" value="1"/>
</dbReference>
<keyword evidence="6" id="KW-0804">Transcription</keyword>
<sequence>MTTGLKTAKEDSTIKHDETNTVNEAIVAAAVAAASVLNSQQSINDKTENLQLQGGKVETIERKTPRRGSETDHSLASHFQNQIQSQLQDQIQDELRLEDDASENNMNNSNINILDSTNIDDELRNLEQLVTKNDSRTVMGGTMVEYSSEKSPDAQISTTYDNDTSNVAAAVINSLENMTANELNTSSLSKKLSGKSFFLPIESEENENIQSLIRTCGGNLASELSQDVYILVPSKEKVISANEPQYLYQLVYDVYMKKSVPNFEKYKVNLDKVDLKDSNNLDINVGAFPIHNDDVNDTDTSINEASKGALRKSSTPTPKRRSKKFTKEEDDFILDLVRRNPHLRSTHTFFARISQLAPLSEHTGNSIRYRYRKILAPTLSYVYKIDPATGKPEIDPDTNEPLKVEEIPSLIKAQYIAEEDYLLCRHILSFKSGEMVLLGKKKQELSQIPEAVFQELNKLNPRHSAYSWRDRYRKFAAKFGLRRYVSYYEDCIRKNVTPEPMKNMSSRADRKDYKVDVFENDRRKETAVTDSQKRAGEQIDAEMKKIKIAKSTPTIIEPVVSMASDQKTSDDIYVDPALEKESTAVGTLTNASVEQTNIMEPKRAKNAKISAKGVSKGGFTNSGANLFAEATEDEIKQYDIALDDTEIDCLNGTKKKISVGDVNESDVVTDSHVANNDVELINVKADDGLMDFRQLLDIDPEPLKHRDEIDLEVMTSNIQDCFRKFGDGNTPYELFKDISDQTGISMLWLNYWFDCSCGMLGTFIQAIIHYLRTGELVMNNVSGFWTEKDDELLKLDPNNERLLELHGKDSVTKRKAVLLNCV</sequence>
<name>A0A4T0WZK3_9ASCO</name>
<dbReference type="STRING" id="52247.A0A4T0WZK3"/>
<dbReference type="InterPro" id="IPR015280">
    <property type="entry name" value="Rap1_DNA-bd"/>
</dbReference>
<evidence type="ECO:0000259" key="9">
    <source>
        <dbReference type="PROSITE" id="PS50172"/>
    </source>
</evidence>
<evidence type="ECO:0000256" key="1">
    <source>
        <dbReference type="ARBA" id="ARBA00010467"/>
    </source>
</evidence>
<dbReference type="SUPFAM" id="SSF46689">
    <property type="entry name" value="Homeodomain-like"/>
    <property type="match status" value="2"/>
</dbReference>
<dbReference type="GO" id="GO:0010833">
    <property type="term" value="P:telomere maintenance via telomere lengthening"/>
    <property type="evidence" value="ECO:0007669"/>
    <property type="project" value="UniProtKB-UniRule"/>
</dbReference>
<dbReference type="Pfam" id="PF00249">
    <property type="entry name" value="Myb_DNA-binding"/>
    <property type="match status" value="1"/>
</dbReference>
<feature type="domain" description="HTH myb-type" evidence="10">
    <location>
        <begin position="317"/>
        <end position="379"/>
    </location>
</feature>
<evidence type="ECO:0000256" key="4">
    <source>
        <dbReference type="ARBA" id="ARBA00023015"/>
    </source>
</evidence>
<dbReference type="InterPro" id="IPR039595">
    <property type="entry name" value="TE2IP/Rap1"/>
</dbReference>
<dbReference type="Gene3D" id="1.10.10.60">
    <property type="entry name" value="Homeodomain-like"/>
    <property type="match status" value="2"/>
</dbReference>
<dbReference type="PROSITE" id="PS51294">
    <property type="entry name" value="HTH_MYB"/>
    <property type="match status" value="1"/>
</dbReference>
<comment type="caution">
    <text evidence="11">The sequence shown here is derived from an EMBL/GenBank/DDBJ whole genome shotgun (WGS) entry which is preliminary data.</text>
</comment>
<comment type="function">
    <text evidence="8">Involved in the regulation of telomere length, clustering and has a specific role in telomere position effect (TPE).</text>
</comment>
<dbReference type="GO" id="GO:0031848">
    <property type="term" value="P:protection from non-homologous end joining at telomere"/>
    <property type="evidence" value="ECO:0007669"/>
    <property type="project" value="TreeGrafter"/>
</dbReference>
<evidence type="ECO:0000256" key="5">
    <source>
        <dbReference type="ARBA" id="ARBA00023159"/>
    </source>
</evidence>
<keyword evidence="7 8" id="KW-0539">Nucleus</keyword>
<evidence type="ECO:0000256" key="7">
    <source>
        <dbReference type="ARBA" id="ARBA00023242"/>
    </source>
</evidence>
<dbReference type="OrthoDB" id="435460at2759"/>
<gene>
    <name evidence="11" type="ORF">CANINC_003101</name>
</gene>
<keyword evidence="4" id="KW-0805">Transcription regulation</keyword>
<dbReference type="AlphaFoldDB" id="A0A4T0WZK3"/>
<dbReference type="InterPro" id="IPR001005">
    <property type="entry name" value="SANT/Myb"/>
</dbReference>
<comment type="similarity">
    <text evidence="1 8">Belongs to the RAP1 family.</text>
</comment>
<dbReference type="Pfam" id="PF11626">
    <property type="entry name" value="Rap1_C"/>
    <property type="match status" value="1"/>
</dbReference>
<keyword evidence="3 8" id="KW-0779">Telomere</keyword>
<evidence type="ECO:0000256" key="6">
    <source>
        <dbReference type="ARBA" id="ARBA00023163"/>
    </source>
</evidence>
<dbReference type="Gene3D" id="1.10.10.2170">
    <property type="match status" value="1"/>
</dbReference>
<keyword evidence="12" id="KW-1185">Reference proteome</keyword>
<dbReference type="PROSITE" id="PS50172">
    <property type="entry name" value="BRCT"/>
    <property type="match status" value="1"/>
</dbReference>
<dbReference type="InterPro" id="IPR021661">
    <property type="entry name" value="Rap1_C"/>
</dbReference>
<evidence type="ECO:0000313" key="12">
    <source>
        <dbReference type="Proteomes" id="UP000307173"/>
    </source>
</evidence>
<dbReference type="GO" id="GO:0042162">
    <property type="term" value="F:telomeric DNA binding"/>
    <property type="evidence" value="ECO:0007669"/>
    <property type="project" value="TreeGrafter"/>
</dbReference>
<accession>A0A4T0WZK3</accession>
<dbReference type="CDD" id="cd11655">
    <property type="entry name" value="rap1_myb-like"/>
    <property type="match status" value="1"/>
</dbReference>
<evidence type="ECO:0000256" key="8">
    <source>
        <dbReference type="RuleBase" id="RU367107"/>
    </source>
</evidence>
<dbReference type="InterPro" id="IPR009057">
    <property type="entry name" value="Homeodomain-like_sf"/>
</dbReference>
<dbReference type="InterPro" id="IPR017930">
    <property type="entry name" value="Myb_dom"/>
</dbReference>
<comment type="subunit">
    <text evidence="8">Homodimer.</text>
</comment>
<dbReference type="EMBL" id="SELW01000512">
    <property type="protein sequence ID" value="TID23940.1"/>
    <property type="molecule type" value="Genomic_DNA"/>
</dbReference>
<comment type="subcellular location">
    <subcellularLocation>
        <location evidence="8">Nucleus</location>
    </subcellularLocation>
    <subcellularLocation>
        <location evidence="8">Chromosome</location>
        <location evidence="8">Telomere</location>
    </subcellularLocation>
</comment>
<dbReference type="PANTHER" id="PTHR16466">
    <property type="entry name" value="TELOMERE REPEAT-BINDING FACTOR 2-INTERACTING PROTEIN 1"/>
    <property type="match status" value="1"/>
</dbReference>
<dbReference type="InterPro" id="IPR038104">
    <property type="entry name" value="Rap1_C_sf"/>
</dbReference>
<evidence type="ECO:0000256" key="3">
    <source>
        <dbReference type="ARBA" id="ARBA00022895"/>
    </source>
</evidence>
<protein>
    <recommendedName>
        <fullName evidence="8">DNA-binding protein RAP1</fullName>
    </recommendedName>
</protein>
<dbReference type="PANTHER" id="PTHR16466:SF6">
    <property type="entry name" value="TELOMERIC REPEAT-BINDING FACTOR 2-INTERACTING PROTEIN 1"/>
    <property type="match status" value="1"/>
</dbReference>
<proteinExistence type="inferred from homology"/>
<feature type="domain" description="BRCT" evidence="9">
    <location>
        <begin position="187"/>
        <end position="232"/>
    </location>
</feature>
<dbReference type="Proteomes" id="UP000307173">
    <property type="component" value="Unassembled WGS sequence"/>
</dbReference>
<reference evidence="11 12" key="1">
    <citation type="journal article" date="2019" name="Front. Genet.">
        <title>Whole-Genome Sequencing of the Opportunistic Yeast Pathogen Candida inconspicua Uncovers Its Hybrid Origin.</title>
        <authorList>
            <person name="Mixao V."/>
            <person name="Hansen A.P."/>
            <person name="Saus E."/>
            <person name="Boekhout T."/>
            <person name="Lass-Florl C."/>
            <person name="Gabaldon T."/>
        </authorList>
    </citation>
    <scope>NUCLEOTIDE SEQUENCE [LARGE SCALE GENOMIC DNA]</scope>
    <source>
        <strain evidence="11 12">CBS 180</strain>
    </source>
</reference>
<keyword evidence="2 8" id="KW-0158">Chromosome</keyword>
<evidence type="ECO:0000259" key="10">
    <source>
        <dbReference type="PROSITE" id="PS51294"/>
    </source>
</evidence>
<organism evidence="11 12">
    <name type="scientific">Pichia inconspicua</name>
    <dbReference type="NCBI Taxonomy" id="52247"/>
    <lineage>
        <taxon>Eukaryota</taxon>
        <taxon>Fungi</taxon>
        <taxon>Dikarya</taxon>
        <taxon>Ascomycota</taxon>
        <taxon>Saccharomycotina</taxon>
        <taxon>Pichiomycetes</taxon>
        <taxon>Pichiales</taxon>
        <taxon>Pichiaceae</taxon>
        <taxon>Pichia</taxon>
    </lineage>
</organism>
<dbReference type="GO" id="GO:0070187">
    <property type="term" value="C:shelterin complex"/>
    <property type="evidence" value="ECO:0007669"/>
    <property type="project" value="TreeGrafter"/>
</dbReference>
<dbReference type="InterPro" id="IPR001357">
    <property type="entry name" value="BRCT_dom"/>
</dbReference>
<evidence type="ECO:0000313" key="11">
    <source>
        <dbReference type="EMBL" id="TID23940.1"/>
    </source>
</evidence>
<evidence type="ECO:0000256" key="2">
    <source>
        <dbReference type="ARBA" id="ARBA00022454"/>
    </source>
</evidence>
<dbReference type="SMART" id="SM00717">
    <property type="entry name" value="SANT"/>
    <property type="match status" value="1"/>
</dbReference>